<evidence type="ECO:0000256" key="7">
    <source>
        <dbReference type="SAM" id="Phobius"/>
    </source>
</evidence>
<organism evidence="9 10">
    <name type="scientific">Gymnopus androsaceus JB14</name>
    <dbReference type="NCBI Taxonomy" id="1447944"/>
    <lineage>
        <taxon>Eukaryota</taxon>
        <taxon>Fungi</taxon>
        <taxon>Dikarya</taxon>
        <taxon>Basidiomycota</taxon>
        <taxon>Agaricomycotina</taxon>
        <taxon>Agaricomycetes</taxon>
        <taxon>Agaricomycetidae</taxon>
        <taxon>Agaricales</taxon>
        <taxon>Marasmiineae</taxon>
        <taxon>Omphalotaceae</taxon>
        <taxon>Gymnopus</taxon>
    </lineage>
</organism>
<accession>A0A6A4I1U5</accession>
<evidence type="ECO:0000256" key="1">
    <source>
        <dbReference type="ARBA" id="ARBA00004141"/>
    </source>
</evidence>
<evidence type="ECO:0000256" key="3">
    <source>
        <dbReference type="ARBA" id="ARBA00022989"/>
    </source>
</evidence>
<protein>
    <recommendedName>
        <fullName evidence="8">Rhodopsin domain-containing protein</fullName>
    </recommendedName>
</protein>
<name>A0A6A4I1U5_9AGAR</name>
<feature type="transmembrane region" description="Helical" evidence="7">
    <location>
        <begin position="233"/>
        <end position="253"/>
    </location>
</feature>
<gene>
    <name evidence="9" type="ORF">BT96DRAFT_489594</name>
</gene>
<evidence type="ECO:0000256" key="5">
    <source>
        <dbReference type="ARBA" id="ARBA00038359"/>
    </source>
</evidence>
<dbReference type="AlphaFoldDB" id="A0A6A4I1U5"/>
<dbReference type="PANTHER" id="PTHR33048">
    <property type="entry name" value="PTH11-LIKE INTEGRAL MEMBRANE PROTEIN (AFU_ORTHOLOGUE AFUA_5G11245)"/>
    <property type="match status" value="1"/>
</dbReference>
<keyword evidence="2 7" id="KW-0812">Transmembrane</keyword>
<feature type="transmembrane region" description="Helical" evidence="7">
    <location>
        <begin position="191"/>
        <end position="213"/>
    </location>
</feature>
<dbReference type="InterPro" id="IPR049326">
    <property type="entry name" value="Rhodopsin_dom_fungi"/>
</dbReference>
<keyword evidence="4 7" id="KW-0472">Membrane</keyword>
<evidence type="ECO:0000313" key="10">
    <source>
        <dbReference type="Proteomes" id="UP000799118"/>
    </source>
</evidence>
<feature type="region of interest" description="Disordered" evidence="6">
    <location>
        <begin position="297"/>
        <end position="347"/>
    </location>
</feature>
<feature type="transmembrane region" description="Helical" evidence="7">
    <location>
        <begin position="6"/>
        <end position="30"/>
    </location>
</feature>
<feature type="compositionally biased region" description="Polar residues" evidence="6">
    <location>
        <begin position="316"/>
        <end position="328"/>
    </location>
</feature>
<dbReference type="PANTHER" id="PTHR33048:SF47">
    <property type="entry name" value="INTEGRAL MEMBRANE PROTEIN-RELATED"/>
    <property type="match status" value="1"/>
</dbReference>
<keyword evidence="3 7" id="KW-1133">Transmembrane helix</keyword>
<evidence type="ECO:0000256" key="2">
    <source>
        <dbReference type="ARBA" id="ARBA00022692"/>
    </source>
</evidence>
<dbReference type="Pfam" id="PF20684">
    <property type="entry name" value="Fung_rhodopsin"/>
    <property type="match status" value="1"/>
</dbReference>
<dbReference type="EMBL" id="ML769425">
    <property type="protein sequence ID" value="KAE9403388.1"/>
    <property type="molecule type" value="Genomic_DNA"/>
</dbReference>
<evidence type="ECO:0000259" key="8">
    <source>
        <dbReference type="Pfam" id="PF20684"/>
    </source>
</evidence>
<sequence>MWSPSTTTNWVFCITFFGVAQLSTIARMWVRYRKQRLWWDDGWAVLTMLLSILLDILLLLEGSDPIISISPHIQIVNYWLILISFTVAVWCARISLMFSIIRLIPPFFTLRRISEWAAVSFSLACLGILAPKIYTCASDRSWYNMQNPRCMLGPNIGIGELTTDLVADITLVAIPIRLLGHVNLSKEKRRMLIIIFGASLLTSTASVVHAVFLMPVDSPYNHFIVGITGEVEVGIALTVANLGVLTSFLYRIMGKRDGDIDSKPYTHYPSFQTNGDIRMRRVSDLVTSGIRLTDTGLVSTSARVQEPEPERKDEQLGSSISDLNTSPSDGMDSYETPKPKNSQGNSM</sequence>
<dbReference type="InterPro" id="IPR052337">
    <property type="entry name" value="SAT4-like"/>
</dbReference>
<feature type="compositionally biased region" description="Basic and acidic residues" evidence="6">
    <location>
        <begin position="305"/>
        <end position="315"/>
    </location>
</feature>
<evidence type="ECO:0000313" key="9">
    <source>
        <dbReference type="EMBL" id="KAE9403388.1"/>
    </source>
</evidence>
<feature type="transmembrane region" description="Helical" evidence="7">
    <location>
        <begin position="42"/>
        <end position="60"/>
    </location>
</feature>
<comment type="subcellular location">
    <subcellularLocation>
        <location evidence="1">Membrane</location>
        <topology evidence="1">Multi-pass membrane protein</topology>
    </subcellularLocation>
</comment>
<dbReference type="OrthoDB" id="3007744at2759"/>
<feature type="transmembrane region" description="Helical" evidence="7">
    <location>
        <begin position="80"/>
        <end position="104"/>
    </location>
</feature>
<evidence type="ECO:0000256" key="4">
    <source>
        <dbReference type="ARBA" id="ARBA00023136"/>
    </source>
</evidence>
<dbReference type="GO" id="GO:0016020">
    <property type="term" value="C:membrane"/>
    <property type="evidence" value="ECO:0007669"/>
    <property type="project" value="UniProtKB-SubCell"/>
</dbReference>
<feature type="domain" description="Rhodopsin" evidence="8">
    <location>
        <begin position="26"/>
        <end position="249"/>
    </location>
</feature>
<evidence type="ECO:0000256" key="6">
    <source>
        <dbReference type="SAM" id="MobiDB-lite"/>
    </source>
</evidence>
<proteinExistence type="inferred from homology"/>
<comment type="similarity">
    <text evidence="5">Belongs to the SAT4 family.</text>
</comment>
<reference evidence="9" key="1">
    <citation type="journal article" date="2019" name="Environ. Microbiol.">
        <title>Fungal ecological strategies reflected in gene transcription - a case study of two litter decomposers.</title>
        <authorList>
            <person name="Barbi F."/>
            <person name="Kohler A."/>
            <person name="Barry K."/>
            <person name="Baskaran P."/>
            <person name="Daum C."/>
            <person name="Fauchery L."/>
            <person name="Ihrmark K."/>
            <person name="Kuo A."/>
            <person name="LaButti K."/>
            <person name="Lipzen A."/>
            <person name="Morin E."/>
            <person name="Grigoriev I.V."/>
            <person name="Henrissat B."/>
            <person name="Lindahl B."/>
            <person name="Martin F."/>
        </authorList>
    </citation>
    <scope>NUCLEOTIDE SEQUENCE</scope>
    <source>
        <strain evidence="9">JB14</strain>
    </source>
</reference>
<keyword evidence="10" id="KW-1185">Reference proteome</keyword>
<dbReference type="Proteomes" id="UP000799118">
    <property type="component" value="Unassembled WGS sequence"/>
</dbReference>